<dbReference type="EMBL" id="VUJU01010917">
    <property type="protein sequence ID" value="KAF0712456.1"/>
    <property type="molecule type" value="Genomic_DNA"/>
</dbReference>
<keyword evidence="2" id="KW-1185">Reference proteome</keyword>
<comment type="caution">
    <text evidence="1">The sequence shown here is derived from an EMBL/GenBank/DDBJ whole genome shotgun (WGS) entry which is preliminary data.</text>
</comment>
<protein>
    <submittedName>
        <fullName evidence="1">Zinc finger protein 845-like</fullName>
    </submittedName>
</protein>
<organism evidence="1 2">
    <name type="scientific">Aphis craccivora</name>
    <name type="common">Cowpea aphid</name>
    <dbReference type="NCBI Taxonomy" id="307492"/>
    <lineage>
        <taxon>Eukaryota</taxon>
        <taxon>Metazoa</taxon>
        <taxon>Ecdysozoa</taxon>
        <taxon>Arthropoda</taxon>
        <taxon>Hexapoda</taxon>
        <taxon>Insecta</taxon>
        <taxon>Pterygota</taxon>
        <taxon>Neoptera</taxon>
        <taxon>Paraneoptera</taxon>
        <taxon>Hemiptera</taxon>
        <taxon>Sternorrhyncha</taxon>
        <taxon>Aphidomorpha</taxon>
        <taxon>Aphidoidea</taxon>
        <taxon>Aphididae</taxon>
        <taxon>Aphidini</taxon>
        <taxon>Aphis</taxon>
        <taxon>Aphis</taxon>
    </lineage>
</organism>
<evidence type="ECO:0000313" key="1">
    <source>
        <dbReference type="EMBL" id="KAF0712456.1"/>
    </source>
</evidence>
<sequence>MMIFNRSFAIGVFPEKWKISYVSPVYKSGDINHVINYRTVSIITIIPKMGGTCLAQNRPFPFRPDTRFGQSHFSRFQIKLAIYNRKKSGKWVPLCCTLGAMWITKLMKNLNNLLGTLGKKILLTLQKYFFRKIEMFRCLYIAQKISKYFEI</sequence>
<dbReference type="Proteomes" id="UP000478052">
    <property type="component" value="Unassembled WGS sequence"/>
</dbReference>
<reference evidence="1 2" key="1">
    <citation type="submission" date="2019-08" db="EMBL/GenBank/DDBJ databases">
        <title>Whole genome of Aphis craccivora.</title>
        <authorList>
            <person name="Voronova N.V."/>
            <person name="Shulinski R.S."/>
            <person name="Bandarenka Y.V."/>
            <person name="Zhorov D.G."/>
            <person name="Warner D."/>
        </authorList>
    </citation>
    <scope>NUCLEOTIDE SEQUENCE [LARGE SCALE GENOMIC DNA]</scope>
    <source>
        <strain evidence="1">180601</strain>
        <tissue evidence="1">Whole Body</tissue>
    </source>
</reference>
<accession>A0A6G0VZJ4</accession>
<dbReference type="AlphaFoldDB" id="A0A6G0VZJ4"/>
<evidence type="ECO:0000313" key="2">
    <source>
        <dbReference type="Proteomes" id="UP000478052"/>
    </source>
</evidence>
<gene>
    <name evidence="1" type="ORF">FWK35_00026046</name>
</gene>
<name>A0A6G0VZJ4_APHCR</name>
<proteinExistence type="predicted"/>
<dbReference type="OrthoDB" id="6819250at2759"/>